<dbReference type="Proteomes" id="UP001500618">
    <property type="component" value="Unassembled WGS sequence"/>
</dbReference>
<accession>A0ABP4TF34</accession>
<keyword evidence="2" id="KW-1185">Reference proteome</keyword>
<comment type="caution">
    <text evidence="1">The sequence shown here is derived from an EMBL/GenBank/DDBJ whole genome shotgun (WGS) entry which is preliminary data.</text>
</comment>
<evidence type="ECO:0000313" key="2">
    <source>
        <dbReference type="Proteomes" id="UP001500618"/>
    </source>
</evidence>
<reference evidence="2" key="1">
    <citation type="journal article" date="2019" name="Int. J. Syst. Evol. Microbiol.">
        <title>The Global Catalogue of Microorganisms (GCM) 10K type strain sequencing project: providing services to taxonomists for standard genome sequencing and annotation.</title>
        <authorList>
            <consortium name="The Broad Institute Genomics Platform"/>
            <consortium name="The Broad Institute Genome Sequencing Center for Infectious Disease"/>
            <person name="Wu L."/>
            <person name="Ma J."/>
        </authorList>
    </citation>
    <scope>NUCLEOTIDE SEQUENCE [LARGE SCALE GENOMIC DNA]</scope>
    <source>
        <strain evidence="2">JCM 14718</strain>
    </source>
</reference>
<evidence type="ECO:0000313" key="1">
    <source>
        <dbReference type="EMBL" id="GAA1687038.1"/>
    </source>
</evidence>
<evidence type="ECO:0008006" key="3">
    <source>
        <dbReference type="Google" id="ProtNLM"/>
    </source>
</evidence>
<name>A0ABP4TF34_9ACTN</name>
<organism evidence="1 2">
    <name type="scientific">Fodinicola feengrottensis</name>
    <dbReference type="NCBI Taxonomy" id="435914"/>
    <lineage>
        <taxon>Bacteria</taxon>
        <taxon>Bacillati</taxon>
        <taxon>Actinomycetota</taxon>
        <taxon>Actinomycetes</taxon>
        <taxon>Mycobacteriales</taxon>
        <taxon>Fodinicola</taxon>
    </lineage>
</organism>
<protein>
    <recommendedName>
        <fullName evidence="3">Protein kinase domain-containing protein</fullName>
    </recommendedName>
</protein>
<gene>
    <name evidence="1" type="ORF">GCM10009765_40690</name>
</gene>
<sequence>MAAHVKATDRGPSNFRPMQTFVVRLWRPPEGPNTDPAGGLRGVVEHVPSGAESSFTSEAALLDFVRGCLNPNESARR</sequence>
<proteinExistence type="predicted"/>
<dbReference type="EMBL" id="BAAANY010000014">
    <property type="protein sequence ID" value="GAA1687038.1"/>
    <property type="molecule type" value="Genomic_DNA"/>
</dbReference>